<gene>
    <name evidence="2" type="ORF">PUN28_017361</name>
</gene>
<feature type="region of interest" description="Disordered" evidence="1">
    <location>
        <begin position="143"/>
        <end position="167"/>
    </location>
</feature>
<comment type="caution">
    <text evidence="2">The sequence shown here is derived from an EMBL/GenBank/DDBJ whole genome shotgun (WGS) entry which is preliminary data.</text>
</comment>
<protein>
    <submittedName>
        <fullName evidence="2">Uncharacterized protein</fullName>
    </submittedName>
</protein>
<evidence type="ECO:0000313" key="3">
    <source>
        <dbReference type="Proteomes" id="UP001430953"/>
    </source>
</evidence>
<keyword evidence="3" id="KW-1185">Reference proteome</keyword>
<reference evidence="2 3" key="1">
    <citation type="submission" date="2023-03" db="EMBL/GenBank/DDBJ databases">
        <title>High recombination rates correlate with genetic variation in Cardiocondyla obscurior ants.</title>
        <authorList>
            <person name="Errbii M."/>
        </authorList>
    </citation>
    <scope>NUCLEOTIDE SEQUENCE [LARGE SCALE GENOMIC DNA]</scope>
    <source>
        <strain evidence="2">Alpha-2009</strain>
        <tissue evidence="2">Whole body</tissue>
    </source>
</reference>
<sequence length="167" mass="19660">MREGAAGFARLAPNISKQTRQDATPLAKIMCRFREEPITYLIDRERIVSSIWKKKKEKRKSINTELNEIILQVKCNTRRLYRRLNIFFSVVKTFARWIFAYRENYLPCTEKYSYLQIDSVCLGAIISYDSREPFESIGISMRERSRCPSGNGSDRRRKSELETLDES</sequence>
<evidence type="ECO:0000313" key="2">
    <source>
        <dbReference type="EMBL" id="KAL0104565.1"/>
    </source>
</evidence>
<evidence type="ECO:0000256" key="1">
    <source>
        <dbReference type="SAM" id="MobiDB-lite"/>
    </source>
</evidence>
<dbReference type="AlphaFoldDB" id="A0AAW2ERA2"/>
<dbReference type="EMBL" id="JADYXP020000020">
    <property type="protein sequence ID" value="KAL0104565.1"/>
    <property type="molecule type" value="Genomic_DNA"/>
</dbReference>
<dbReference type="Proteomes" id="UP001430953">
    <property type="component" value="Unassembled WGS sequence"/>
</dbReference>
<organism evidence="2 3">
    <name type="scientific">Cardiocondyla obscurior</name>
    <dbReference type="NCBI Taxonomy" id="286306"/>
    <lineage>
        <taxon>Eukaryota</taxon>
        <taxon>Metazoa</taxon>
        <taxon>Ecdysozoa</taxon>
        <taxon>Arthropoda</taxon>
        <taxon>Hexapoda</taxon>
        <taxon>Insecta</taxon>
        <taxon>Pterygota</taxon>
        <taxon>Neoptera</taxon>
        <taxon>Endopterygota</taxon>
        <taxon>Hymenoptera</taxon>
        <taxon>Apocrita</taxon>
        <taxon>Aculeata</taxon>
        <taxon>Formicoidea</taxon>
        <taxon>Formicidae</taxon>
        <taxon>Myrmicinae</taxon>
        <taxon>Cardiocondyla</taxon>
    </lineage>
</organism>
<proteinExistence type="predicted"/>
<accession>A0AAW2ERA2</accession>
<name>A0AAW2ERA2_9HYME</name>